<accession>A0A7X2TGN8</accession>
<gene>
    <name evidence="8" type="ORF">FYJ51_11015</name>
</gene>
<feature type="transmembrane region" description="Helical" evidence="6">
    <location>
        <begin position="367"/>
        <end position="386"/>
    </location>
</feature>
<dbReference type="PROSITE" id="PS50850">
    <property type="entry name" value="MFS"/>
    <property type="match status" value="1"/>
</dbReference>
<dbReference type="Pfam" id="PF07690">
    <property type="entry name" value="MFS_1"/>
    <property type="match status" value="1"/>
</dbReference>
<sequence>MKTRLSRSTWATIILFGFIGQIAWSVENMEFNVFLFNEIGGSTHDIADMVAWSAIISTITTLIMGILSDKAGHRKRFLCWGYVIWGLMTIAFAAISREHTAALWPSLSAAEVLSRTVFFVILLDCIMSFFGSVANDASFNAWVTESTDETNRASVEGVLNVFPMLAMLVVAGGSGILTETIGWPGFFLAVGGVVTLCGLLGLKFVKDSKTVSSKESLSFLESVCYGFRPSVIRKNPKFYLTLAAMCIFNISVQVFMPYLLIYLQYTLGFDTITYSMVMAIVIILASVMSVLIGKITDQKGKDKVFRTAIFLYAGGLLLASLMREPVLFVIAGTIMMTGYAAVSVVFMSAVRDYTPIDHVGMFQGIRLLAYVLLPMLIGPYIGTFLIDHSDAGTYINSYGELVSLPVPALFTASALISLLILIPAKKLFVQKSSS</sequence>
<dbReference type="PANTHER" id="PTHR23526">
    <property type="entry name" value="INTEGRAL MEMBRANE TRANSPORT PROTEIN-RELATED"/>
    <property type="match status" value="1"/>
</dbReference>
<dbReference type="RefSeq" id="WP_105304814.1">
    <property type="nucleotide sequence ID" value="NZ_JAQXPC010000033.1"/>
</dbReference>
<evidence type="ECO:0000256" key="3">
    <source>
        <dbReference type="ARBA" id="ARBA00022692"/>
    </source>
</evidence>
<reference evidence="8 9" key="1">
    <citation type="submission" date="2019-08" db="EMBL/GenBank/DDBJ databases">
        <title>In-depth cultivation of the pig gut microbiome towards novel bacterial diversity and tailored functional studies.</title>
        <authorList>
            <person name="Wylensek D."/>
            <person name="Hitch T.C.A."/>
            <person name="Clavel T."/>
        </authorList>
    </citation>
    <scope>NUCLEOTIDE SEQUENCE [LARGE SCALE GENOMIC DNA]</scope>
    <source>
        <strain evidence="8 9">Oil+RF-744-GAM-WT-6</strain>
    </source>
</reference>
<evidence type="ECO:0000259" key="7">
    <source>
        <dbReference type="PROSITE" id="PS50850"/>
    </source>
</evidence>
<dbReference type="GO" id="GO:0022857">
    <property type="term" value="F:transmembrane transporter activity"/>
    <property type="evidence" value="ECO:0007669"/>
    <property type="project" value="InterPro"/>
</dbReference>
<dbReference type="Proteomes" id="UP000461880">
    <property type="component" value="Unassembled WGS sequence"/>
</dbReference>
<feature type="transmembrane region" description="Helical" evidence="6">
    <location>
        <begin position="158"/>
        <end position="177"/>
    </location>
</feature>
<feature type="transmembrane region" description="Helical" evidence="6">
    <location>
        <begin position="49"/>
        <end position="67"/>
    </location>
</feature>
<proteinExistence type="predicted"/>
<protein>
    <submittedName>
        <fullName evidence="8">MFS transporter</fullName>
    </submittedName>
</protein>
<keyword evidence="2" id="KW-0813">Transport</keyword>
<dbReference type="AlphaFoldDB" id="A0A7X2TGN8"/>
<evidence type="ECO:0000256" key="4">
    <source>
        <dbReference type="ARBA" id="ARBA00022989"/>
    </source>
</evidence>
<name>A0A7X2TGN8_9FIRM</name>
<keyword evidence="3 6" id="KW-0812">Transmembrane</keyword>
<dbReference type="GO" id="GO:0005886">
    <property type="term" value="C:plasma membrane"/>
    <property type="evidence" value="ECO:0007669"/>
    <property type="project" value="UniProtKB-SubCell"/>
</dbReference>
<dbReference type="Gene3D" id="1.20.1250.20">
    <property type="entry name" value="MFS general substrate transporter like domains"/>
    <property type="match status" value="2"/>
</dbReference>
<feature type="transmembrane region" description="Helical" evidence="6">
    <location>
        <begin position="327"/>
        <end position="346"/>
    </location>
</feature>
<comment type="subcellular location">
    <subcellularLocation>
        <location evidence="1">Cell membrane</location>
        <topology evidence="1">Multi-pass membrane protein</topology>
    </subcellularLocation>
</comment>
<dbReference type="InterPro" id="IPR011701">
    <property type="entry name" value="MFS"/>
</dbReference>
<feature type="transmembrane region" description="Helical" evidence="6">
    <location>
        <begin position="238"/>
        <end position="260"/>
    </location>
</feature>
<feature type="transmembrane region" description="Helical" evidence="6">
    <location>
        <begin position="79"/>
        <end position="96"/>
    </location>
</feature>
<evidence type="ECO:0000256" key="5">
    <source>
        <dbReference type="ARBA" id="ARBA00023136"/>
    </source>
</evidence>
<evidence type="ECO:0000256" key="1">
    <source>
        <dbReference type="ARBA" id="ARBA00004651"/>
    </source>
</evidence>
<evidence type="ECO:0000256" key="2">
    <source>
        <dbReference type="ARBA" id="ARBA00022448"/>
    </source>
</evidence>
<evidence type="ECO:0000313" key="8">
    <source>
        <dbReference type="EMBL" id="MSS59420.1"/>
    </source>
</evidence>
<dbReference type="InterPro" id="IPR036259">
    <property type="entry name" value="MFS_trans_sf"/>
</dbReference>
<dbReference type="InterPro" id="IPR052528">
    <property type="entry name" value="Sugar_transport-like"/>
</dbReference>
<feature type="domain" description="Major facilitator superfamily (MFS) profile" evidence="7">
    <location>
        <begin position="9"/>
        <end position="426"/>
    </location>
</feature>
<comment type="caution">
    <text evidence="8">The sequence shown here is derived from an EMBL/GenBank/DDBJ whole genome shotgun (WGS) entry which is preliminary data.</text>
</comment>
<feature type="transmembrane region" description="Helical" evidence="6">
    <location>
        <begin position="116"/>
        <end position="137"/>
    </location>
</feature>
<keyword evidence="4 6" id="KW-1133">Transmembrane helix</keyword>
<feature type="transmembrane region" description="Helical" evidence="6">
    <location>
        <begin position="406"/>
        <end position="424"/>
    </location>
</feature>
<feature type="transmembrane region" description="Helical" evidence="6">
    <location>
        <begin position="304"/>
        <end position="321"/>
    </location>
</feature>
<dbReference type="PANTHER" id="PTHR23526:SF2">
    <property type="entry name" value="MAJOR FACILITATOR SUPERFAMILY (MFS) PROFILE DOMAIN-CONTAINING PROTEIN"/>
    <property type="match status" value="1"/>
</dbReference>
<organism evidence="8 9">
    <name type="scientific">Stecheria intestinalis</name>
    <dbReference type="NCBI Taxonomy" id="2606630"/>
    <lineage>
        <taxon>Bacteria</taxon>
        <taxon>Bacillati</taxon>
        <taxon>Bacillota</taxon>
        <taxon>Erysipelotrichia</taxon>
        <taxon>Erysipelotrichales</taxon>
        <taxon>Erysipelotrichaceae</taxon>
        <taxon>Stecheria</taxon>
    </lineage>
</organism>
<dbReference type="EMBL" id="VUMN01000031">
    <property type="protein sequence ID" value="MSS59420.1"/>
    <property type="molecule type" value="Genomic_DNA"/>
</dbReference>
<keyword evidence="9" id="KW-1185">Reference proteome</keyword>
<evidence type="ECO:0000313" key="9">
    <source>
        <dbReference type="Proteomes" id="UP000461880"/>
    </source>
</evidence>
<keyword evidence="5 6" id="KW-0472">Membrane</keyword>
<dbReference type="InterPro" id="IPR020846">
    <property type="entry name" value="MFS_dom"/>
</dbReference>
<feature type="transmembrane region" description="Helical" evidence="6">
    <location>
        <begin position="272"/>
        <end position="292"/>
    </location>
</feature>
<evidence type="ECO:0000256" key="6">
    <source>
        <dbReference type="SAM" id="Phobius"/>
    </source>
</evidence>
<feature type="transmembrane region" description="Helical" evidence="6">
    <location>
        <begin position="183"/>
        <end position="205"/>
    </location>
</feature>
<dbReference type="SUPFAM" id="SSF103473">
    <property type="entry name" value="MFS general substrate transporter"/>
    <property type="match status" value="1"/>
</dbReference>